<sequence length="126" mass="14462">MRGKAFERAVDGKVQLEKGLLSLDVNGFREGKLFRTIQYYNKIQEGFEIQRIKNEKARVTARCAIDGCTWRIHASPAPDGVTYKIKTYNPYHNCIRTTRNSNASSTWIAKKLQSKLVADPEMSYCR</sequence>
<protein>
    <recommendedName>
        <fullName evidence="1">Transposase MuDR plant domain-containing protein</fullName>
    </recommendedName>
</protein>
<dbReference type="Proteomes" id="UP001327560">
    <property type="component" value="Chromosome 7"/>
</dbReference>
<keyword evidence="3" id="KW-1185">Reference proteome</keyword>
<accession>A0AAQ3KQR5</accession>
<proteinExistence type="predicted"/>
<dbReference type="AlphaFoldDB" id="A0AAQ3KQR5"/>
<evidence type="ECO:0000313" key="3">
    <source>
        <dbReference type="Proteomes" id="UP001327560"/>
    </source>
</evidence>
<dbReference type="InterPro" id="IPR004332">
    <property type="entry name" value="Transposase_MuDR"/>
</dbReference>
<dbReference type="EMBL" id="CP136896">
    <property type="protein sequence ID" value="WOL13317.1"/>
    <property type="molecule type" value="Genomic_DNA"/>
</dbReference>
<evidence type="ECO:0000313" key="2">
    <source>
        <dbReference type="EMBL" id="WOL13317.1"/>
    </source>
</evidence>
<reference evidence="2 3" key="1">
    <citation type="submission" date="2023-10" db="EMBL/GenBank/DDBJ databases">
        <title>Chromosome-scale genome assembly provides insights into flower coloration mechanisms of Canna indica.</title>
        <authorList>
            <person name="Li C."/>
        </authorList>
    </citation>
    <scope>NUCLEOTIDE SEQUENCE [LARGE SCALE GENOMIC DNA]</scope>
    <source>
        <tissue evidence="2">Flower</tissue>
    </source>
</reference>
<name>A0AAQ3KQR5_9LILI</name>
<feature type="domain" description="Transposase MuDR plant" evidence="1">
    <location>
        <begin position="42"/>
        <end position="85"/>
    </location>
</feature>
<dbReference type="Pfam" id="PF03108">
    <property type="entry name" value="DBD_Tnp_Mut"/>
    <property type="match status" value="1"/>
</dbReference>
<organism evidence="2 3">
    <name type="scientific">Canna indica</name>
    <name type="common">Indian-shot</name>
    <dbReference type="NCBI Taxonomy" id="4628"/>
    <lineage>
        <taxon>Eukaryota</taxon>
        <taxon>Viridiplantae</taxon>
        <taxon>Streptophyta</taxon>
        <taxon>Embryophyta</taxon>
        <taxon>Tracheophyta</taxon>
        <taxon>Spermatophyta</taxon>
        <taxon>Magnoliopsida</taxon>
        <taxon>Liliopsida</taxon>
        <taxon>Zingiberales</taxon>
        <taxon>Cannaceae</taxon>
        <taxon>Canna</taxon>
    </lineage>
</organism>
<evidence type="ECO:0000259" key="1">
    <source>
        <dbReference type="Pfam" id="PF03108"/>
    </source>
</evidence>
<gene>
    <name evidence="2" type="ORF">Cni_G22087</name>
</gene>